<dbReference type="InterPro" id="IPR001867">
    <property type="entry name" value="OmpR/PhoB-type_DNA-bd"/>
</dbReference>
<proteinExistence type="predicted"/>
<dbReference type="InterPro" id="IPR036388">
    <property type="entry name" value="WH-like_DNA-bd_sf"/>
</dbReference>
<dbReference type="EMBL" id="JACHKA010000001">
    <property type="protein sequence ID" value="MBB5986012.1"/>
    <property type="molecule type" value="Genomic_DNA"/>
</dbReference>
<dbReference type="InterPro" id="IPR016032">
    <property type="entry name" value="Sig_transdc_resp-reg_C-effctor"/>
</dbReference>
<dbReference type="GO" id="GO:0003677">
    <property type="term" value="F:DNA binding"/>
    <property type="evidence" value="ECO:0007669"/>
    <property type="project" value="UniProtKB-KW"/>
</dbReference>
<reference evidence="4 5" key="1">
    <citation type="submission" date="2020-08" db="EMBL/GenBank/DDBJ databases">
        <title>Exploring microbial biodiversity for novel pathways involved in the catabolism of aromatic compounds derived from lignin.</title>
        <authorList>
            <person name="Elkins J."/>
        </authorList>
    </citation>
    <scope>NUCLEOTIDE SEQUENCE [LARGE SCALE GENOMIC DNA]</scope>
    <source>
        <strain evidence="4 5">B1D3A</strain>
    </source>
</reference>
<dbReference type="Gene3D" id="1.10.10.10">
    <property type="entry name" value="Winged helix-like DNA-binding domain superfamily/Winged helix DNA-binding domain"/>
    <property type="match status" value="1"/>
</dbReference>
<organism evidence="4 5">
    <name type="scientific">Sphingobium lignivorans</name>
    <dbReference type="NCBI Taxonomy" id="2735886"/>
    <lineage>
        <taxon>Bacteria</taxon>
        <taxon>Pseudomonadati</taxon>
        <taxon>Pseudomonadota</taxon>
        <taxon>Alphaproteobacteria</taxon>
        <taxon>Sphingomonadales</taxon>
        <taxon>Sphingomonadaceae</taxon>
        <taxon>Sphingobium</taxon>
    </lineage>
</organism>
<dbReference type="PROSITE" id="PS51755">
    <property type="entry name" value="OMPR_PHOB"/>
    <property type="match status" value="1"/>
</dbReference>
<dbReference type="SMART" id="SM00862">
    <property type="entry name" value="Trans_reg_C"/>
    <property type="match status" value="1"/>
</dbReference>
<keyword evidence="1 2" id="KW-0238">DNA-binding</keyword>
<evidence type="ECO:0000256" key="1">
    <source>
        <dbReference type="ARBA" id="ARBA00023125"/>
    </source>
</evidence>
<feature type="domain" description="OmpR/PhoB-type" evidence="3">
    <location>
        <begin position="16"/>
        <end position="111"/>
    </location>
</feature>
<gene>
    <name evidence="4" type="ORF">HNP60_001986</name>
</gene>
<sequence length="114" mass="12519">MTVACCPNCGFDITKDDLVERDGFKLHPREGLGSYLGRSIGLTGSELVLLHTIGQAKRTISREALHNRVSDCETFPEIVGTFVCKIRSKLRTAGVPDPIETVRGKGYRWKSVAA</sequence>
<dbReference type="Proteomes" id="UP001138540">
    <property type="component" value="Unassembled WGS sequence"/>
</dbReference>
<protein>
    <submittedName>
        <fullName evidence="4">DNA-binding response OmpR family regulator</fullName>
    </submittedName>
</protein>
<dbReference type="SUPFAM" id="SSF46894">
    <property type="entry name" value="C-terminal effector domain of the bipartite response regulators"/>
    <property type="match status" value="1"/>
</dbReference>
<keyword evidence="5" id="KW-1185">Reference proteome</keyword>
<evidence type="ECO:0000313" key="4">
    <source>
        <dbReference type="EMBL" id="MBB5986012.1"/>
    </source>
</evidence>
<evidence type="ECO:0000256" key="2">
    <source>
        <dbReference type="PROSITE-ProRule" id="PRU01091"/>
    </source>
</evidence>
<evidence type="ECO:0000313" key="5">
    <source>
        <dbReference type="Proteomes" id="UP001138540"/>
    </source>
</evidence>
<dbReference type="RefSeq" id="WP_184153067.1">
    <property type="nucleotide sequence ID" value="NZ_JACHKA010000001.1"/>
</dbReference>
<accession>A0ABR6NFE5</accession>
<name>A0ABR6NFE5_9SPHN</name>
<evidence type="ECO:0000259" key="3">
    <source>
        <dbReference type="PROSITE" id="PS51755"/>
    </source>
</evidence>
<dbReference type="CDD" id="cd00383">
    <property type="entry name" value="trans_reg_C"/>
    <property type="match status" value="1"/>
</dbReference>
<dbReference type="Pfam" id="PF00486">
    <property type="entry name" value="Trans_reg_C"/>
    <property type="match status" value="1"/>
</dbReference>
<comment type="caution">
    <text evidence="4">The sequence shown here is derived from an EMBL/GenBank/DDBJ whole genome shotgun (WGS) entry which is preliminary data.</text>
</comment>
<feature type="DNA-binding region" description="OmpR/PhoB-type" evidence="2">
    <location>
        <begin position="16"/>
        <end position="111"/>
    </location>
</feature>